<evidence type="ECO:0000313" key="7">
    <source>
        <dbReference type="EMBL" id="MBD7942740.1"/>
    </source>
</evidence>
<keyword evidence="8" id="KW-1185">Reference proteome</keyword>
<name>A0ABR8R4L9_9BACI</name>
<dbReference type="CDD" id="cd07995">
    <property type="entry name" value="TPK"/>
    <property type="match status" value="1"/>
</dbReference>
<dbReference type="PANTHER" id="PTHR41299">
    <property type="entry name" value="THIAMINE PYROPHOSPHOKINASE"/>
    <property type="match status" value="1"/>
</dbReference>
<dbReference type="RefSeq" id="WP_151110591.1">
    <property type="nucleotide sequence ID" value="NZ_JACSQO010000001.1"/>
</dbReference>
<reference evidence="7 8" key="1">
    <citation type="submission" date="2020-08" db="EMBL/GenBank/DDBJ databases">
        <title>A Genomic Blueprint of the Chicken Gut Microbiome.</title>
        <authorList>
            <person name="Gilroy R."/>
            <person name="Ravi A."/>
            <person name="Getino M."/>
            <person name="Pursley I."/>
            <person name="Horton D.L."/>
            <person name="Alikhan N.-F."/>
            <person name="Baker D."/>
            <person name="Gharbi K."/>
            <person name="Hall N."/>
            <person name="Watson M."/>
            <person name="Adriaenssens E.M."/>
            <person name="Foster-Nyarko E."/>
            <person name="Jarju S."/>
            <person name="Secka A."/>
            <person name="Antonio M."/>
            <person name="Oren A."/>
            <person name="Chaudhuri R."/>
            <person name="La Ragione R.M."/>
            <person name="Hildebrand F."/>
            <person name="Pallen M.J."/>
        </authorList>
    </citation>
    <scope>NUCLEOTIDE SEQUENCE [LARGE SCALE GENOMIC DNA]</scope>
    <source>
        <strain evidence="7 8">Sa2BUA9</strain>
    </source>
</reference>
<evidence type="ECO:0000256" key="3">
    <source>
        <dbReference type="ARBA" id="ARBA00022777"/>
    </source>
</evidence>
<comment type="caution">
    <text evidence="7">The sequence shown here is derived from an EMBL/GenBank/DDBJ whole genome shotgun (WGS) entry which is preliminary data.</text>
</comment>
<keyword evidence="1 7" id="KW-0808">Transferase</keyword>
<protein>
    <recommendedName>
        <fullName evidence="5">Thiamine diphosphokinase</fullName>
        <ecNumber evidence="5">2.7.6.2</ecNumber>
    </recommendedName>
</protein>
<dbReference type="Gene3D" id="3.40.50.10240">
    <property type="entry name" value="Thiamin pyrophosphokinase, catalytic domain"/>
    <property type="match status" value="1"/>
</dbReference>
<dbReference type="PANTHER" id="PTHR41299:SF1">
    <property type="entry name" value="THIAMINE PYROPHOSPHOKINASE"/>
    <property type="match status" value="1"/>
</dbReference>
<gene>
    <name evidence="7" type="ORF">H9650_01325</name>
</gene>
<keyword evidence="3" id="KW-0418">Kinase</keyword>
<dbReference type="Proteomes" id="UP000640786">
    <property type="component" value="Unassembled WGS sequence"/>
</dbReference>
<keyword evidence="4" id="KW-0067">ATP-binding</keyword>
<dbReference type="SUPFAM" id="SSF63999">
    <property type="entry name" value="Thiamin pyrophosphokinase, catalytic domain"/>
    <property type="match status" value="1"/>
</dbReference>
<dbReference type="SUPFAM" id="SSF63862">
    <property type="entry name" value="Thiamin pyrophosphokinase, substrate-binding domain"/>
    <property type="match status" value="1"/>
</dbReference>
<dbReference type="InterPro" id="IPR036371">
    <property type="entry name" value="TPK_B1-bd_sf"/>
</dbReference>
<evidence type="ECO:0000256" key="2">
    <source>
        <dbReference type="ARBA" id="ARBA00022741"/>
    </source>
</evidence>
<dbReference type="NCBIfam" id="TIGR01378">
    <property type="entry name" value="thi_PPkinase"/>
    <property type="match status" value="1"/>
</dbReference>
<organism evidence="7 8">
    <name type="scientific">Psychrobacillus faecigallinarum</name>
    <dbReference type="NCBI Taxonomy" id="2762235"/>
    <lineage>
        <taxon>Bacteria</taxon>
        <taxon>Bacillati</taxon>
        <taxon>Bacillota</taxon>
        <taxon>Bacilli</taxon>
        <taxon>Bacillales</taxon>
        <taxon>Bacillaceae</taxon>
        <taxon>Psychrobacillus</taxon>
    </lineage>
</organism>
<feature type="domain" description="Thiamin pyrophosphokinase thiamin-binding" evidence="6">
    <location>
        <begin position="146"/>
        <end position="212"/>
    </location>
</feature>
<evidence type="ECO:0000256" key="1">
    <source>
        <dbReference type="ARBA" id="ARBA00022679"/>
    </source>
</evidence>
<evidence type="ECO:0000256" key="4">
    <source>
        <dbReference type="ARBA" id="ARBA00022840"/>
    </source>
</evidence>
<evidence type="ECO:0000259" key="6">
    <source>
        <dbReference type="SMART" id="SM00983"/>
    </source>
</evidence>
<dbReference type="InterPro" id="IPR006282">
    <property type="entry name" value="Thi_PPkinase"/>
</dbReference>
<dbReference type="GO" id="GO:0004788">
    <property type="term" value="F:thiamine diphosphokinase activity"/>
    <property type="evidence" value="ECO:0007669"/>
    <property type="project" value="UniProtKB-EC"/>
</dbReference>
<accession>A0ABR8R4L9</accession>
<dbReference type="InterPro" id="IPR053149">
    <property type="entry name" value="TPK"/>
</dbReference>
<sequence length="218" mass="25059">MKRVFICSGGPLEEVVDLRQLPFFQEETIFIGADRGAFHLINANIIPNEIIGDFDSISEEELNVLREKITHISILPTDKDETDTHLALLEAMKYNPTEVILTGASGARLDHYQAALHDVYYFQIRYPKVSFYIQNNKNKLQFLLPGTHYIQKQEEYKYISLYPFGEKIENVNLDGFLYNVENEVVNYGNAKFTSNEQVERTSTISFESGICLMIRSSD</sequence>
<dbReference type="EC" id="2.7.6.2" evidence="5"/>
<evidence type="ECO:0000313" key="8">
    <source>
        <dbReference type="Proteomes" id="UP000640786"/>
    </source>
</evidence>
<dbReference type="Pfam" id="PF04263">
    <property type="entry name" value="TPK_catalytic"/>
    <property type="match status" value="1"/>
</dbReference>
<dbReference type="InterPro" id="IPR007371">
    <property type="entry name" value="TPK_catalytic"/>
</dbReference>
<dbReference type="InterPro" id="IPR007373">
    <property type="entry name" value="Thiamin_PyroPKinase_B1-bd"/>
</dbReference>
<proteinExistence type="predicted"/>
<dbReference type="Pfam" id="PF04265">
    <property type="entry name" value="TPK_B1_binding"/>
    <property type="match status" value="1"/>
</dbReference>
<evidence type="ECO:0000256" key="5">
    <source>
        <dbReference type="NCBIfam" id="TIGR01378"/>
    </source>
</evidence>
<dbReference type="InterPro" id="IPR036759">
    <property type="entry name" value="TPK_catalytic_sf"/>
</dbReference>
<dbReference type="EMBL" id="JACSQO010000001">
    <property type="protein sequence ID" value="MBD7942740.1"/>
    <property type="molecule type" value="Genomic_DNA"/>
</dbReference>
<keyword evidence="2" id="KW-0547">Nucleotide-binding</keyword>
<dbReference type="SMART" id="SM00983">
    <property type="entry name" value="TPK_B1_binding"/>
    <property type="match status" value="1"/>
</dbReference>